<dbReference type="PANTHER" id="PTHR10742">
    <property type="entry name" value="FLAVIN MONOAMINE OXIDASE"/>
    <property type="match status" value="1"/>
</dbReference>
<dbReference type="InterPro" id="IPR002937">
    <property type="entry name" value="Amino_oxidase"/>
</dbReference>
<dbReference type="AlphaFoldDB" id="A0A382CGE5"/>
<evidence type="ECO:0000259" key="1">
    <source>
        <dbReference type="Pfam" id="PF01593"/>
    </source>
</evidence>
<reference evidence="2" key="1">
    <citation type="submission" date="2018-05" db="EMBL/GenBank/DDBJ databases">
        <authorList>
            <person name="Lanie J.A."/>
            <person name="Ng W.-L."/>
            <person name="Kazmierczak K.M."/>
            <person name="Andrzejewski T.M."/>
            <person name="Davidsen T.M."/>
            <person name="Wayne K.J."/>
            <person name="Tettelin H."/>
            <person name="Glass J.I."/>
            <person name="Rusch D."/>
            <person name="Podicherti R."/>
            <person name="Tsui H.-C.T."/>
            <person name="Winkler M.E."/>
        </authorList>
    </citation>
    <scope>NUCLEOTIDE SEQUENCE</scope>
</reference>
<feature type="domain" description="Amine oxidase" evidence="1">
    <location>
        <begin position="35"/>
        <end position="449"/>
    </location>
</feature>
<dbReference type="SUPFAM" id="SSF54373">
    <property type="entry name" value="FAD-linked reductases, C-terminal domain"/>
    <property type="match status" value="1"/>
</dbReference>
<proteinExistence type="predicted"/>
<dbReference type="Gene3D" id="3.50.50.60">
    <property type="entry name" value="FAD/NAD(P)-binding domain"/>
    <property type="match status" value="1"/>
</dbReference>
<protein>
    <recommendedName>
        <fullName evidence="1">Amine oxidase domain-containing protein</fullName>
    </recommendedName>
</protein>
<sequence length="457" mass="51352">MKIFIKVLFAYILLQPFYAFSESEGLKILVVGAGISGLGVTRDLHDSGYEVTVLEARNKIGGRIDTDRSLGFPIERGANWIHSNELENNRLMSIKEELGLKTYISPLTAYDGVKLFDKNGNVINLKKEDLEKIEFRIGLAAYIASYIKPSSNLEDVIDFLKRIGLLSFAPNAVLQAIHQTLELSAAEDSKNMPIGVLIEEAEYAESAGSDEEVLGGFDQITDHLSKNLDIKLNTPVTKIDYSSKKIKVFTDKQVYVADSVVVTVPLGVLQQNLIEFVPELPEKKKDAISNINLGNVNKVILRFPDKFWGDDKMFFIERENRSAFSTWFNNEVIVNEPVIYSIISGDYSRELEKKSDEYVIEEAMKPLRAVYGEDIPNPDSFLITRWGLEPYILGSYSTAGYNQDDLTLRTELANPIENKIFFAGEATSVNEYGFTHSALNTGLREAKKIKELYPLDL</sequence>
<accession>A0A382CGE5</accession>
<dbReference type="Gene3D" id="3.90.660.10">
    <property type="match status" value="1"/>
</dbReference>
<dbReference type="SUPFAM" id="SSF51905">
    <property type="entry name" value="FAD/NAD(P)-binding domain"/>
    <property type="match status" value="1"/>
</dbReference>
<dbReference type="Pfam" id="PF01593">
    <property type="entry name" value="Amino_oxidase"/>
    <property type="match status" value="1"/>
</dbReference>
<evidence type="ECO:0000313" key="2">
    <source>
        <dbReference type="EMBL" id="SVB24357.1"/>
    </source>
</evidence>
<organism evidence="2">
    <name type="scientific">marine metagenome</name>
    <dbReference type="NCBI Taxonomy" id="408172"/>
    <lineage>
        <taxon>unclassified sequences</taxon>
        <taxon>metagenomes</taxon>
        <taxon>ecological metagenomes</taxon>
    </lineage>
</organism>
<dbReference type="GO" id="GO:0016491">
    <property type="term" value="F:oxidoreductase activity"/>
    <property type="evidence" value="ECO:0007669"/>
    <property type="project" value="InterPro"/>
</dbReference>
<dbReference type="InterPro" id="IPR036188">
    <property type="entry name" value="FAD/NAD-bd_sf"/>
</dbReference>
<dbReference type="InterPro" id="IPR050281">
    <property type="entry name" value="Flavin_monoamine_oxidase"/>
</dbReference>
<dbReference type="EMBL" id="UINC01034081">
    <property type="protein sequence ID" value="SVB24357.1"/>
    <property type="molecule type" value="Genomic_DNA"/>
</dbReference>
<gene>
    <name evidence="2" type="ORF">METZ01_LOCUS177211</name>
</gene>
<name>A0A382CGE5_9ZZZZ</name>
<dbReference type="PANTHER" id="PTHR10742:SF410">
    <property type="entry name" value="LYSINE-SPECIFIC HISTONE DEMETHYLASE 2"/>
    <property type="match status" value="1"/>
</dbReference>